<reference evidence="2" key="1">
    <citation type="submission" date="2016-10" db="EMBL/GenBank/DDBJ databases">
        <authorList>
            <person name="Varghese N."/>
            <person name="Submissions S."/>
        </authorList>
    </citation>
    <scope>NUCLEOTIDE SEQUENCE [LARGE SCALE GENOMIC DNA]</scope>
    <source>
        <strain evidence="2">PL19</strain>
    </source>
</reference>
<name>A0A1I4JMJ6_9ACTN</name>
<organism evidence="1 2">
    <name type="scientific">Streptomyces pini</name>
    <dbReference type="NCBI Taxonomy" id="1520580"/>
    <lineage>
        <taxon>Bacteria</taxon>
        <taxon>Bacillati</taxon>
        <taxon>Actinomycetota</taxon>
        <taxon>Actinomycetes</taxon>
        <taxon>Kitasatosporales</taxon>
        <taxon>Streptomycetaceae</taxon>
        <taxon>Streptomyces</taxon>
    </lineage>
</organism>
<evidence type="ECO:0008006" key="3">
    <source>
        <dbReference type="Google" id="ProtNLM"/>
    </source>
</evidence>
<dbReference type="EMBL" id="FOSG01000024">
    <property type="protein sequence ID" value="SFL67828.1"/>
    <property type="molecule type" value="Genomic_DNA"/>
</dbReference>
<gene>
    <name evidence="1" type="ORF">SAMN05192584_12422</name>
</gene>
<evidence type="ECO:0000313" key="2">
    <source>
        <dbReference type="Proteomes" id="UP000198928"/>
    </source>
</evidence>
<evidence type="ECO:0000313" key="1">
    <source>
        <dbReference type="EMBL" id="SFL67828.1"/>
    </source>
</evidence>
<proteinExistence type="predicted"/>
<dbReference type="InterPro" id="IPR046904">
    <property type="entry name" value="ABC-3C_MC2"/>
</dbReference>
<dbReference type="RefSeq" id="WP_093851982.1">
    <property type="nucleotide sequence ID" value="NZ_FOSG01000024.1"/>
</dbReference>
<protein>
    <recommendedName>
        <fullName evidence="3">Threonine transporter</fullName>
    </recommendedName>
</protein>
<accession>A0A1I4JMJ6</accession>
<dbReference type="AlphaFoldDB" id="A0A1I4JMJ6"/>
<dbReference type="OrthoDB" id="8662245at2"/>
<dbReference type="Pfam" id="PF20288">
    <property type="entry name" value="MC2"/>
    <property type="match status" value="1"/>
</dbReference>
<sequence>MNPLNSPLEVGMRALVLLSESFPEPLDLAQLVYLDHAMLHSGDMNGPPSLHPSLPAGPGELAMKRQLIEQGLLVLLRAGLADVQATADGLVYRASEEGPGFVDILEAPYIGALRQRAQWAVQAHAGPRVDAREATQAITKRWAEELRGGLPLSGSDHE</sequence>
<keyword evidence="2" id="KW-1185">Reference proteome</keyword>
<dbReference type="Proteomes" id="UP000198928">
    <property type="component" value="Unassembled WGS sequence"/>
</dbReference>